<dbReference type="Pfam" id="PF17210">
    <property type="entry name" value="SdrD_B"/>
    <property type="match status" value="2"/>
</dbReference>
<name>A0A1G1WG92_9BACT</name>
<dbReference type="InterPro" id="IPR013783">
    <property type="entry name" value="Ig-like_fold"/>
</dbReference>
<dbReference type="Proteomes" id="UP000177588">
    <property type="component" value="Unassembled WGS sequence"/>
</dbReference>
<feature type="domain" description="SD-repeat containing protein B" evidence="4">
    <location>
        <begin position="505"/>
        <end position="595"/>
    </location>
</feature>
<sequence length="739" mass="78265">MAHSRLAVSLWVVSLVIKGRNLEMRDLKIALLLGAMLAALLFSTGTSIAAPLSGAIFTTTPDGVIVNENTHYERKIEVYLDGGPGPNAPQTAAGLPDGNYYFQVTDPPGKVLLSEDPAKCREIRVQDGVIVELVSIGRTYGNGSKATPCSVQDPPAPPNGLGVAGPSGRHDTNVDSDHGPPAIVVQLMPFFDTPNPGGVYKAWIIPVGRYVANGGNPAAVPQVYKVKGVQIGYQRDPGFGPPRDQVKTDNFKVKEFLPPEVTVRKFHDVDGDGIWDSGEPEIGVDQCVNTSGNIVSCPGGWPYMWTAPVDGGTVTDGPFYTPGLHLAAVPGTYTACEILLLGWAQMALYVDGLSQPLDLCGDVVVAGTSGEKHEIVFGDTRPGEVSGHKVIDYDADGVLDPEDVCPSAAVDPINHPGCAGVSVYLVGTDNLGNSVNRTTLTDDDGYYEFTGVMPGSYVVSVGEPAGFYCSYPDPCNWSFPVLSGEAVNDLNFGDYSLAEVSGVKFFDRNGNGEQDAGEEGIPDVEIHLDGTDGQGNEVHLLTLSCGGAVDCAGEPVGTFRFSDLVPGDYEITEVTPAGFVQIWPEGGHSVVLTSDEVCTDNDFANFGPCDGLTPGYWSNWRNHYTEGQFLPLLQGTVAAGNVALADDYLSSVGCDADDALHCMRRFLLANQLTLNLTQHSELPNPDDAGLVGLCRIEGIGTLQSAISDALAILARPLGFSRDEILVVKNRLAAFAELNG</sequence>
<keyword evidence="3" id="KW-0732">Signal</keyword>
<dbReference type="AlphaFoldDB" id="A0A1G1WG92"/>
<dbReference type="PROSITE" id="PS00018">
    <property type="entry name" value="EF_HAND_1"/>
    <property type="match status" value="1"/>
</dbReference>
<comment type="caution">
    <text evidence="5">The sequence shown here is derived from an EMBL/GenBank/DDBJ whole genome shotgun (WGS) entry which is preliminary data.</text>
</comment>
<evidence type="ECO:0000256" key="1">
    <source>
        <dbReference type="ARBA" id="ARBA00004613"/>
    </source>
</evidence>
<dbReference type="InterPro" id="IPR018247">
    <property type="entry name" value="EF_Hand_1_Ca_BS"/>
</dbReference>
<keyword evidence="2" id="KW-0964">Secreted</keyword>
<accession>A0A1G1WG92</accession>
<evidence type="ECO:0000259" key="4">
    <source>
        <dbReference type="Pfam" id="PF17210"/>
    </source>
</evidence>
<dbReference type="Gene3D" id="2.60.40.10">
    <property type="entry name" value="Immunoglobulins"/>
    <property type="match status" value="2"/>
</dbReference>
<dbReference type="SUPFAM" id="SSF117074">
    <property type="entry name" value="Hypothetical protein PA1324"/>
    <property type="match status" value="2"/>
</dbReference>
<comment type="subcellular location">
    <subcellularLocation>
        <location evidence="1">Secreted</location>
    </subcellularLocation>
</comment>
<dbReference type="InterPro" id="IPR051417">
    <property type="entry name" value="SDr/BOS_complex"/>
</dbReference>
<gene>
    <name evidence="5" type="ORF">A2Z24_00405</name>
</gene>
<evidence type="ECO:0000313" key="5">
    <source>
        <dbReference type="EMBL" id="OGY26460.1"/>
    </source>
</evidence>
<feature type="domain" description="SD-repeat containing protein B" evidence="4">
    <location>
        <begin position="415"/>
        <end position="471"/>
    </location>
</feature>
<reference evidence="5 6" key="1">
    <citation type="journal article" date="2016" name="Nat. Commun.">
        <title>Thousands of microbial genomes shed light on interconnected biogeochemical processes in an aquifer system.</title>
        <authorList>
            <person name="Anantharaman K."/>
            <person name="Brown C.T."/>
            <person name="Hug L.A."/>
            <person name="Sharon I."/>
            <person name="Castelle C.J."/>
            <person name="Probst A.J."/>
            <person name="Thomas B.C."/>
            <person name="Singh A."/>
            <person name="Wilkins M.J."/>
            <person name="Karaoz U."/>
            <person name="Brodie E.L."/>
            <person name="Williams K.H."/>
            <person name="Hubbard S.S."/>
            <person name="Banfield J.F."/>
        </authorList>
    </citation>
    <scope>NUCLEOTIDE SEQUENCE [LARGE SCALE GENOMIC DNA]</scope>
</reference>
<organism evidence="5 6">
    <name type="scientific">Candidatus Woykebacteria bacterium RBG_16_44_10</name>
    <dbReference type="NCBI Taxonomy" id="1802597"/>
    <lineage>
        <taxon>Bacteria</taxon>
        <taxon>Candidatus Woykeibacteriota</taxon>
    </lineage>
</organism>
<proteinExistence type="predicted"/>
<evidence type="ECO:0000313" key="6">
    <source>
        <dbReference type="Proteomes" id="UP000177588"/>
    </source>
</evidence>
<dbReference type="GO" id="GO:0005576">
    <property type="term" value="C:extracellular region"/>
    <property type="evidence" value="ECO:0007669"/>
    <property type="project" value="UniProtKB-SubCell"/>
</dbReference>
<evidence type="ECO:0000256" key="3">
    <source>
        <dbReference type="ARBA" id="ARBA00022729"/>
    </source>
</evidence>
<evidence type="ECO:0000256" key="2">
    <source>
        <dbReference type="ARBA" id="ARBA00022525"/>
    </source>
</evidence>
<dbReference type="InterPro" id="IPR033764">
    <property type="entry name" value="Sdr_B"/>
</dbReference>
<dbReference type="PANTHER" id="PTHR23303">
    <property type="entry name" value="CARBOXYPEPTIDASE REGULATORY REGION-CONTAINING"/>
    <property type="match status" value="1"/>
</dbReference>
<protein>
    <recommendedName>
        <fullName evidence="4">SD-repeat containing protein B domain-containing protein</fullName>
    </recommendedName>
</protein>
<dbReference type="EMBL" id="MHCT01000007">
    <property type="protein sequence ID" value="OGY26460.1"/>
    <property type="molecule type" value="Genomic_DNA"/>
</dbReference>